<proteinExistence type="predicted"/>
<name>D8JA71_HALJB</name>
<reference evidence="3 5" key="2">
    <citation type="journal article" date="2014" name="PLoS Genet.">
        <title>Phylogenetically driven sequencing of extremely halophilic archaea reveals strategies for static and dynamic osmo-response.</title>
        <authorList>
            <person name="Becker E.A."/>
            <person name="Seitzer P.M."/>
            <person name="Tritt A."/>
            <person name="Larsen D."/>
            <person name="Krusor M."/>
            <person name="Yao A.I."/>
            <person name="Wu D."/>
            <person name="Madern D."/>
            <person name="Eisen J.A."/>
            <person name="Darling A.E."/>
            <person name="Facciotti M.T."/>
        </authorList>
    </citation>
    <scope>NUCLEOTIDE SEQUENCE [LARGE SCALE GENOMIC DNA]</scope>
    <source>
        <strain evidence="3">B3</strain>
        <strain evidence="5">DSM 18796 / CECT 7217 / JCM 14584 / KCTC 4019 / B3</strain>
    </source>
</reference>
<reference evidence="2 4" key="1">
    <citation type="journal article" date="2010" name="J. Bacteriol.">
        <title>Complete genome sequence of Halalkalicoccus jeotgali B3(T), an extremely halophilic archaeon.</title>
        <authorList>
            <person name="Roh S.W."/>
            <person name="Nam Y.D."/>
            <person name="Nam S.H."/>
            <person name="Choi S.H."/>
            <person name="Park H.S."/>
            <person name="Bae J.W."/>
        </authorList>
    </citation>
    <scope>NUCLEOTIDE SEQUENCE [LARGE SCALE GENOMIC DNA]</scope>
    <source>
        <strain evidence="2">B3</strain>
        <strain evidence="4">DSM 18796 / CECT 7217 / JCM 14584 / KCTC 4019 / B3</strain>
    </source>
</reference>
<dbReference type="Proteomes" id="UP000011645">
    <property type="component" value="Unassembled WGS sequence"/>
</dbReference>
<accession>D8JA71</accession>
<evidence type="ECO:0000256" key="1">
    <source>
        <dbReference type="SAM" id="Phobius"/>
    </source>
</evidence>
<keyword evidence="5" id="KW-1185">Reference proteome</keyword>
<evidence type="ECO:0000313" key="3">
    <source>
        <dbReference type="EMBL" id="ELY39965.1"/>
    </source>
</evidence>
<protein>
    <submittedName>
        <fullName evidence="2">Uncharacterized protein</fullName>
    </submittedName>
</protein>
<dbReference type="OrthoDB" id="271794at2157"/>
<dbReference type="EMBL" id="AOHV01000012">
    <property type="protein sequence ID" value="ELY39965.1"/>
    <property type="molecule type" value="Genomic_DNA"/>
</dbReference>
<feature type="transmembrane region" description="Helical" evidence="1">
    <location>
        <begin position="103"/>
        <end position="127"/>
    </location>
</feature>
<keyword evidence="1" id="KW-1133">Transmembrane helix</keyword>
<evidence type="ECO:0000313" key="5">
    <source>
        <dbReference type="Proteomes" id="UP000011645"/>
    </source>
</evidence>
<keyword evidence="1" id="KW-0812">Transmembrane</keyword>
<organism evidence="2 4">
    <name type="scientific">Halalkalicoccus jeotgali (strain DSM 18796 / CECT 7217 / JCM 14584 / KCTC 4019 / B3)</name>
    <dbReference type="NCBI Taxonomy" id="795797"/>
    <lineage>
        <taxon>Archaea</taxon>
        <taxon>Methanobacteriati</taxon>
        <taxon>Methanobacteriota</taxon>
        <taxon>Stenosarchaea group</taxon>
        <taxon>Halobacteria</taxon>
        <taxon>Halobacteriales</taxon>
        <taxon>Halococcaceae</taxon>
        <taxon>Halalkalicoccus</taxon>
    </lineage>
</organism>
<feature type="transmembrane region" description="Helical" evidence="1">
    <location>
        <begin position="133"/>
        <end position="154"/>
    </location>
</feature>
<feature type="transmembrane region" description="Helical" evidence="1">
    <location>
        <begin position="163"/>
        <end position="184"/>
    </location>
</feature>
<keyword evidence="1" id="KW-0472">Membrane</keyword>
<evidence type="ECO:0000313" key="4">
    <source>
        <dbReference type="Proteomes" id="UP000000390"/>
    </source>
</evidence>
<dbReference type="KEGG" id="hje:HacjB3_06010"/>
<dbReference type="Proteomes" id="UP000000390">
    <property type="component" value="Chromosome"/>
</dbReference>
<sequence>MAVLALALVAGAVWLVRRWPYAVLVVVGLVGAVHALAYGTAYLDAARVTSARETAIELAREGFLVAAAGLDAAFGTVRELIAAGLAVLDGTPMPAASTSVLEFVAFLLGAVVVSGLVAGAVLWIVHWADGTPLGAWLAGLGVVFGATGILWTWLPMGLAEMNAIYAVAIVAAILAGVVGAGYAISALTATDSPTIGPRKRIRADR</sequence>
<gene>
    <name evidence="2" type="ordered locus">HacjB3_06010</name>
    <name evidence="3" type="ORF">C497_04392</name>
</gene>
<dbReference type="EMBL" id="CP002062">
    <property type="protein sequence ID" value="ADJ14593.1"/>
    <property type="molecule type" value="Genomic_DNA"/>
</dbReference>
<dbReference type="AlphaFoldDB" id="D8JA71"/>
<dbReference type="HOGENOM" id="CLU_1335019_0_0_2"/>
<feature type="transmembrane region" description="Helical" evidence="1">
    <location>
        <begin position="22"/>
        <end position="43"/>
    </location>
</feature>
<dbReference type="PATRIC" id="fig|795797.18.peg.1197"/>
<evidence type="ECO:0000313" key="2">
    <source>
        <dbReference type="EMBL" id="ADJ14593.1"/>
    </source>
</evidence>